<accession>A0ABU1B0S8</accession>
<comment type="caution">
    <text evidence="5">The sequence shown here is derived from an EMBL/GenBank/DDBJ whole genome shotgun (WGS) entry which is preliminary data.</text>
</comment>
<dbReference type="PROSITE" id="PS51170">
    <property type="entry name" value="CW"/>
    <property type="match status" value="3"/>
</dbReference>
<dbReference type="Gene3D" id="3.90.70.10">
    <property type="entry name" value="Cysteine proteinases"/>
    <property type="match status" value="1"/>
</dbReference>
<organism evidence="5 6">
    <name type="scientific">Streptococcus ruminantium</name>
    <dbReference type="NCBI Taxonomy" id="1917441"/>
    <lineage>
        <taxon>Bacteria</taxon>
        <taxon>Bacillati</taxon>
        <taxon>Bacillota</taxon>
        <taxon>Bacilli</taxon>
        <taxon>Lactobacillales</taxon>
        <taxon>Streptococcaceae</taxon>
        <taxon>Streptococcus</taxon>
    </lineage>
</organism>
<feature type="repeat" description="Cell wall-binding" evidence="2">
    <location>
        <begin position="682"/>
        <end position="701"/>
    </location>
</feature>
<evidence type="ECO:0000313" key="6">
    <source>
        <dbReference type="Proteomes" id="UP001228446"/>
    </source>
</evidence>
<protein>
    <submittedName>
        <fullName evidence="5">IdeS/Mac family cysteine endopeptidase</fullName>
        <ecNumber evidence="5">3.4.22.-</ecNumber>
    </submittedName>
</protein>
<dbReference type="InterPro" id="IPR038765">
    <property type="entry name" value="Papain-like_cys_pep_sf"/>
</dbReference>
<name>A0ABU1B0S8_9STRE</name>
<dbReference type="InterPro" id="IPR018337">
    <property type="entry name" value="Cell_wall/Cho-bd_repeat"/>
</dbReference>
<dbReference type="EMBL" id="JAVIBX010000002">
    <property type="protein sequence ID" value="MDQ8832323.1"/>
    <property type="molecule type" value="Genomic_DNA"/>
</dbReference>
<feature type="repeat" description="Cell wall-binding" evidence="2">
    <location>
        <begin position="703"/>
        <end position="724"/>
    </location>
</feature>
<keyword evidence="6" id="KW-1185">Reference proteome</keyword>
<dbReference type="Pfam" id="PF09028">
    <property type="entry name" value="Mac-1"/>
    <property type="match status" value="1"/>
</dbReference>
<evidence type="ECO:0000256" key="1">
    <source>
        <dbReference type="ARBA" id="ARBA00022737"/>
    </source>
</evidence>
<evidence type="ECO:0000256" key="2">
    <source>
        <dbReference type="PROSITE-ProRule" id="PRU00591"/>
    </source>
</evidence>
<sequence>MNLYIISKKKLADILQHAHFQTHSTRLGGYNVHRFQVKLFPRWNTQETEPSFKVNNIKTVILENTEKLPNIEVDLDKSTDLNQANFTVTGARLTDVKKISDTKYQLKLDNPKILVGGTIGVTIHKYGYQVENSNQKITIQTKRAETTSAVFVATGENTGMLTNVNATMEYRKNFGDWQKITSDSVKLENVGLADIDVRVAETQNAYASPVQRLHVKKNKDIKINSKDGKIIGVDKSMEYRRKGTQEWFDCYGNILTGLVNGEYEIRTKANADYLASETAIVNLTDSIVETSEALAKQEAKAKDMKRQAESRRQLRKEQEEKKRAKRQAEAERQITREIAKPAAPQQSVEAQKRAREFVDAKNAEKVAETRWVKGVKVDDSEFIKHVDGSSESFVTKHTTGQGWYDINKTYVKDGDLCAGVVAANMLHWWADQNKEYIEKYLLNEKNGKYTVSNKQFDFREAMKLYTGYEKDDQSKFFDIIKESFNRPVWTNKILDLYINGYGYNDGYDYPIKNIPKERHELKTSINFFRDVFGGKQLTDYEQISDHDQFSKRIKDAIDSGKVVGIALFPNREAAGHIVTVWGADFDKDGNVVAVYFSDSDDGSVYVPGNNKNRVGLKRHKIESVNGQLKITTHKTPGAGSHIMFITTLSQGEEYWKKYFEKPEVAKALEKAKANRAKSKNITTGWTKTNNKWYYLLEDGKMAKSKWIYDKNYSSWYYLDKNGEMLTNGWIKHSDNKWYYLLGDGKMAKSRWINGWYINKDGFSEKKQ</sequence>
<gene>
    <name evidence="5" type="ORF">RFF62_00660</name>
</gene>
<feature type="compositionally biased region" description="Basic and acidic residues" evidence="3">
    <location>
        <begin position="298"/>
        <end position="339"/>
    </location>
</feature>
<evidence type="ECO:0000313" key="5">
    <source>
        <dbReference type="EMBL" id="MDQ8832323.1"/>
    </source>
</evidence>
<evidence type="ECO:0000256" key="3">
    <source>
        <dbReference type="SAM" id="MobiDB-lite"/>
    </source>
</evidence>
<dbReference type="Pfam" id="PF19127">
    <property type="entry name" value="Choline_bind_3"/>
    <property type="match status" value="1"/>
</dbReference>
<dbReference type="EC" id="3.4.22.-" evidence="5"/>
<dbReference type="GO" id="GO:0016787">
    <property type="term" value="F:hydrolase activity"/>
    <property type="evidence" value="ECO:0007669"/>
    <property type="project" value="UniProtKB-KW"/>
</dbReference>
<dbReference type="SUPFAM" id="SSF54001">
    <property type="entry name" value="Cysteine proteinases"/>
    <property type="match status" value="1"/>
</dbReference>
<reference evidence="5 6" key="1">
    <citation type="submission" date="2023-08" db="EMBL/GenBank/DDBJ databases">
        <title>Streptococcus ruminantium-associated sheep mastitis outbreak detected in Italy is distinct from bovine isolates.</title>
        <authorList>
            <person name="Rosa M.N."/>
            <person name="Vezina B."/>
            <person name="Tola S."/>
        </authorList>
    </citation>
    <scope>NUCLEOTIDE SEQUENCE [LARGE SCALE GENOMIC DNA]</scope>
    <source>
        <strain evidence="5 6">OM6730</strain>
    </source>
</reference>
<keyword evidence="1" id="KW-0677">Repeat</keyword>
<dbReference type="Proteomes" id="UP001228446">
    <property type="component" value="Unassembled WGS sequence"/>
</dbReference>
<dbReference type="RefSeq" id="WP_308937743.1">
    <property type="nucleotide sequence ID" value="NZ_JAVIBP010000005.1"/>
</dbReference>
<dbReference type="InterPro" id="IPR015117">
    <property type="entry name" value="IdeS"/>
</dbReference>
<dbReference type="Gene3D" id="2.10.270.10">
    <property type="entry name" value="Cholin Binding"/>
    <property type="match status" value="1"/>
</dbReference>
<keyword evidence="5" id="KW-0378">Hydrolase</keyword>
<dbReference type="SUPFAM" id="SSF69360">
    <property type="entry name" value="Cell wall binding repeat"/>
    <property type="match status" value="1"/>
</dbReference>
<feature type="region of interest" description="Disordered" evidence="3">
    <location>
        <begin position="298"/>
        <end position="351"/>
    </location>
</feature>
<evidence type="ECO:0000259" key="4">
    <source>
        <dbReference type="Pfam" id="PF09028"/>
    </source>
</evidence>
<feature type="repeat" description="Cell wall-binding" evidence="2">
    <location>
        <begin position="726"/>
        <end position="746"/>
    </location>
</feature>
<proteinExistence type="predicted"/>
<feature type="domain" description="Ig protease IdeS" evidence="4">
    <location>
        <begin position="299"/>
        <end position="655"/>
    </location>
</feature>